<dbReference type="Gene3D" id="3.40.50.300">
    <property type="entry name" value="P-loop containing nucleotide triphosphate hydrolases"/>
    <property type="match status" value="2"/>
</dbReference>
<keyword evidence="6" id="KW-0378">Hydrolase</keyword>
<feature type="coiled-coil region" evidence="4">
    <location>
        <begin position="604"/>
        <end position="790"/>
    </location>
</feature>
<dbReference type="PANTHER" id="PTHR32114">
    <property type="entry name" value="ABC TRANSPORTER ABCH.3"/>
    <property type="match status" value="1"/>
</dbReference>
<accession>A0A0R2A628</accession>
<feature type="coiled-coil region" evidence="4">
    <location>
        <begin position="532"/>
        <end position="566"/>
    </location>
</feature>
<reference evidence="6 7" key="1">
    <citation type="journal article" date="2015" name="Genome Announc.">
        <title>Expanding the biotechnology potential of lactobacilli through comparative genomics of 213 strains and associated genera.</title>
        <authorList>
            <person name="Sun Z."/>
            <person name="Harris H.M."/>
            <person name="McCann A."/>
            <person name="Guo C."/>
            <person name="Argimon S."/>
            <person name="Zhang W."/>
            <person name="Yang X."/>
            <person name="Jeffery I.B."/>
            <person name="Cooney J.C."/>
            <person name="Kagawa T.F."/>
            <person name="Liu W."/>
            <person name="Song Y."/>
            <person name="Salvetti E."/>
            <person name="Wrobel A."/>
            <person name="Rasinkangas P."/>
            <person name="Parkhill J."/>
            <person name="Rea M.C."/>
            <person name="O'Sullivan O."/>
            <person name="Ritari J."/>
            <person name="Douillard F.P."/>
            <person name="Paul Ross R."/>
            <person name="Yang R."/>
            <person name="Briner A.E."/>
            <person name="Felis G.E."/>
            <person name="de Vos W.M."/>
            <person name="Barrangou R."/>
            <person name="Klaenhammer T.R."/>
            <person name="Caufield P.W."/>
            <person name="Cui Y."/>
            <person name="Zhang H."/>
            <person name="O'Toole P.W."/>
        </authorList>
    </citation>
    <scope>NUCLEOTIDE SEQUENCE [LARGE SCALE GENOMIC DNA]</scope>
    <source>
        <strain evidence="6 7">DSM 20509</strain>
    </source>
</reference>
<dbReference type="RefSeq" id="WP_056977731.1">
    <property type="nucleotide sequence ID" value="NZ_AYYP01000072.1"/>
</dbReference>
<evidence type="ECO:0000256" key="4">
    <source>
        <dbReference type="SAM" id="Coils"/>
    </source>
</evidence>
<keyword evidence="4" id="KW-0175">Coiled coil</keyword>
<dbReference type="Pfam" id="PF13476">
    <property type="entry name" value="AAA_23"/>
    <property type="match status" value="1"/>
</dbReference>
<dbReference type="Pfam" id="PF13558">
    <property type="entry name" value="SbcC_Walker_B"/>
    <property type="match status" value="1"/>
</dbReference>
<evidence type="ECO:0000313" key="6">
    <source>
        <dbReference type="EMBL" id="KRM62894.1"/>
    </source>
</evidence>
<dbReference type="GO" id="GO:0006302">
    <property type="term" value="P:double-strand break repair"/>
    <property type="evidence" value="ECO:0007669"/>
    <property type="project" value="InterPro"/>
</dbReference>
<dbReference type="PATRIC" id="fig|1423718.3.peg.1189"/>
<dbReference type="GO" id="GO:0004527">
    <property type="term" value="F:exonuclease activity"/>
    <property type="evidence" value="ECO:0007669"/>
    <property type="project" value="UniProtKB-KW"/>
</dbReference>
<feature type="domain" description="Rad50/SbcC-type AAA" evidence="5">
    <location>
        <begin position="5"/>
        <end position="207"/>
    </location>
</feature>
<dbReference type="InterPro" id="IPR027417">
    <property type="entry name" value="P-loop_NTPase"/>
</dbReference>
<dbReference type="OrthoDB" id="9795626at2"/>
<comment type="subunit">
    <text evidence="2">Heterodimer of SbcC and SbcD.</text>
</comment>
<gene>
    <name evidence="6" type="ORF">FC14_GL001131</name>
</gene>
<keyword evidence="7" id="KW-1185">Reference proteome</keyword>
<dbReference type="InterPro" id="IPR038729">
    <property type="entry name" value="Rad50/SbcC_AAA"/>
</dbReference>
<keyword evidence="6" id="KW-0269">Exonuclease</keyword>
<comment type="similarity">
    <text evidence="1">Belongs to the SMC family. SbcC subfamily.</text>
</comment>
<dbReference type="PANTHER" id="PTHR32114:SF2">
    <property type="entry name" value="ABC TRANSPORTER ABCH.3"/>
    <property type="match status" value="1"/>
</dbReference>
<comment type="caution">
    <text evidence="6">The sequence shown here is derived from an EMBL/GenBank/DDBJ whole genome shotgun (WGS) entry which is preliminary data.</text>
</comment>
<dbReference type="EMBL" id="AYYP01000072">
    <property type="protein sequence ID" value="KRM62894.1"/>
    <property type="molecule type" value="Genomic_DNA"/>
</dbReference>
<dbReference type="AlphaFoldDB" id="A0A0R2A628"/>
<evidence type="ECO:0000256" key="3">
    <source>
        <dbReference type="ARBA" id="ARBA00013368"/>
    </source>
</evidence>
<evidence type="ECO:0000256" key="2">
    <source>
        <dbReference type="ARBA" id="ARBA00011322"/>
    </source>
</evidence>
<dbReference type="Proteomes" id="UP000051008">
    <property type="component" value="Unassembled WGS sequence"/>
</dbReference>
<organism evidence="6 7">
    <name type="scientific">Ligilactobacillus agilis DSM 20509</name>
    <dbReference type="NCBI Taxonomy" id="1423718"/>
    <lineage>
        <taxon>Bacteria</taxon>
        <taxon>Bacillati</taxon>
        <taxon>Bacillota</taxon>
        <taxon>Bacilli</taxon>
        <taxon>Lactobacillales</taxon>
        <taxon>Lactobacillaceae</taxon>
        <taxon>Ligilactobacillus</taxon>
    </lineage>
</organism>
<keyword evidence="6" id="KW-0540">Nuclease</keyword>
<name>A0A0R2A628_9LACO</name>
<evidence type="ECO:0000313" key="7">
    <source>
        <dbReference type="Proteomes" id="UP000051008"/>
    </source>
</evidence>
<proteinExistence type="inferred from homology"/>
<dbReference type="SUPFAM" id="SSF52540">
    <property type="entry name" value="P-loop containing nucleoside triphosphate hydrolases"/>
    <property type="match status" value="1"/>
</dbReference>
<evidence type="ECO:0000256" key="1">
    <source>
        <dbReference type="ARBA" id="ARBA00006930"/>
    </source>
</evidence>
<protein>
    <recommendedName>
        <fullName evidence="3">Nuclease SbcCD subunit C</fullName>
    </recommendedName>
</protein>
<dbReference type="GO" id="GO:0016887">
    <property type="term" value="F:ATP hydrolysis activity"/>
    <property type="evidence" value="ECO:0007669"/>
    <property type="project" value="InterPro"/>
</dbReference>
<sequence>MKPLKLTLKNFGPYLDEEIDFTRFEASPLFLINGKTGSGKTTIFDAMTYALYGTTSAAGKTGRDAKEMRSKFADAKAQTKVSLIFSHQGKVYQVERSMKEKKTATTLDTKVELSLIEPKPAKLLAAKTREVERQVTALIGLDAKQFSQVIVLPQGEFDNFLKADANQKEALLEHFFDTAIYKRLEEKLLAQSKELESQLATSNKLIASQLAAYPEYEAKTVPEWLTKVTETLAVLEESSQQEASVITGLEDKQTQLNQQLGFQEQLHAQIEAKEALVKRQTELAAKQAEFEANKTRLDQLTWAKDQLSNWQLFQQNQRELAALRERQQKEELTQGDLQAQLAALDQQAPAVAKNTADLQALRQKVSYLKEIEPHYEAYVNKQSQQLALKQNLTSKQVHYTDLQADLKAAQTTEQSLRQQISNLPDLKQLQEEFYRTERQLANLTQERTSLTKLYQAYLDAQAKLTRTKEALADKKAKLAVAKEKFTTLDQEYTSLQIVRLTQKLQPGQPCPVCGALDHPLVNQGQVADLAKVKQVEGDLEQAQADLTSLQSDYNQLEGRLKVQKQTHLAAQADYQAELKQVLANHGLQAGGELKQLANQFQVQKQHLESSLKAASAREAELKAKQADSQQKIDQLNLKLEQAQAAVTQAQQDFQAVNDELIGLKAKLAPDYQTKDQVLSEHQKLELRCAQLDQELTNFERNKNQVKEALLTTKTNLSNLEENLVKVQTQLANYQTSLEAAIAQVDFVSNFDDLGYLLSHAAESEDLKAQVTAYQNEVKLVTEQLAAIEKQLVGVTVLDLEELRDKLGAVKQDLQVKRVALEEVTRKKERLHDSYVQVKREVGKNETLLAKLDRLNQLTAPISGKGVGKIDLQRFVLQQYFQKILGNANVILQTLSQDRYLFQITTTQAKSGTKAGLVLDVVDKISGERRRTQTLSGGESFVASLSLALGLAETIQAENGGVRIEALFIDEGFGSLDTDYLARALDYLQTKEGDSRMVGIISHVRELQESIPDRLEINNRNGKSTVSYHL</sequence>
<evidence type="ECO:0000259" key="5">
    <source>
        <dbReference type="Pfam" id="PF13476"/>
    </source>
</evidence>
<feature type="coiled-coil region" evidence="4">
    <location>
        <begin position="399"/>
        <end position="491"/>
    </location>
</feature>